<sequence>MQRKLCSTAAPQPSVSPVVARAAACVHPEPPVPAVAKTGRHAMARLYDRETNEGPSPKLSLAPTVTFSVVAILRYASLTGHHPDNGRDRNVSTDDRSTVSILSEAVTPVHHLGPPPTTPCMCVRVCRALRVCVCPPSRAARDTGTGRSINHRESDPSTHTHPPSIPPRERVSAAVLDRPAATGGRWGDPSKLKLLSGLEKLYTGFR</sequence>
<accession>A0A135TRH4</accession>
<dbReference type="Proteomes" id="UP000070328">
    <property type="component" value="Unassembled WGS sequence"/>
</dbReference>
<name>A0A135TRH4_9PEZI</name>
<feature type="region of interest" description="Disordered" evidence="1">
    <location>
        <begin position="137"/>
        <end position="168"/>
    </location>
</feature>
<keyword evidence="3" id="KW-1185">Reference proteome</keyword>
<reference evidence="2 3" key="1">
    <citation type="submission" date="2014-02" db="EMBL/GenBank/DDBJ databases">
        <title>The genome sequence of Colletotrichum simmondsii CBS122122.</title>
        <authorList>
            <person name="Baroncelli R."/>
            <person name="Thon M.R."/>
        </authorList>
    </citation>
    <scope>NUCLEOTIDE SEQUENCE [LARGE SCALE GENOMIC DNA]</scope>
    <source>
        <strain evidence="2 3">CBS122122</strain>
    </source>
</reference>
<organism evidence="2 3">
    <name type="scientific">Colletotrichum simmondsii</name>
    <dbReference type="NCBI Taxonomy" id="703756"/>
    <lineage>
        <taxon>Eukaryota</taxon>
        <taxon>Fungi</taxon>
        <taxon>Dikarya</taxon>
        <taxon>Ascomycota</taxon>
        <taxon>Pezizomycotina</taxon>
        <taxon>Sordariomycetes</taxon>
        <taxon>Hypocreomycetidae</taxon>
        <taxon>Glomerellales</taxon>
        <taxon>Glomerellaceae</taxon>
        <taxon>Colletotrichum</taxon>
        <taxon>Colletotrichum acutatum species complex</taxon>
    </lineage>
</organism>
<evidence type="ECO:0000313" key="3">
    <source>
        <dbReference type="Proteomes" id="UP000070328"/>
    </source>
</evidence>
<dbReference type="EMBL" id="JFBX01000081">
    <property type="protein sequence ID" value="KXH50691.1"/>
    <property type="molecule type" value="Genomic_DNA"/>
</dbReference>
<evidence type="ECO:0000256" key="1">
    <source>
        <dbReference type="SAM" id="MobiDB-lite"/>
    </source>
</evidence>
<protein>
    <submittedName>
        <fullName evidence="2">Uncharacterized protein</fullName>
    </submittedName>
</protein>
<evidence type="ECO:0000313" key="2">
    <source>
        <dbReference type="EMBL" id="KXH50691.1"/>
    </source>
</evidence>
<proteinExistence type="predicted"/>
<gene>
    <name evidence="2" type="ORF">CSIM01_01540</name>
</gene>
<dbReference type="AlphaFoldDB" id="A0A135TRH4"/>
<comment type="caution">
    <text evidence="2">The sequence shown here is derived from an EMBL/GenBank/DDBJ whole genome shotgun (WGS) entry which is preliminary data.</text>
</comment>